<feature type="transmembrane region" description="Helical" evidence="2">
    <location>
        <begin position="90"/>
        <end position="111"/>
    </location>
</feature>
<evidence type="ECO:0000256" key="1">
    <source>
        <dbReference type="SAM" id="MobiDB-lite"/>
    </source>
</evidence>
<feature type="region of interest" description="Disordered" evidence="1">
    <location>
        <begin position="1"/>
        <end position="22"/>
    </location>
</feature>
<dbReference type="EMBL" id="AFFO01000018">
    <property type="protein sequence ID" value="EGJ35946.1"/>
    <property type="molecule type" value="Genomic_DNA"/>
</dbReference>
<protein>
    <submittedName>
        <fullName evidence="3">Uncharacterized protein</fullName>
    </submittedName>
</protein>
<keyword evidence="2" id="KW-1133">Transmembrane helix</keyword>
<evidence type="ECO:0000313" key="3">
    <source>
        <dbReference type="EMBL" id="EGJ35946.1"/>
    </source>
</evidence>
<accession>F3V0F2</accession>
<dbReference type="Proteomes" id="UP000006459">
    <property type="component" value="Unassembled WGS sequence"/>
</dbReference>
<evidence type="ECO:0000313" key="4">
    <source>
        <dbReference type="Proteomes" id="UP000006459"/>
    </source>
</evidence>
<dbReference type="AlphaFoldDB" id="F3V0F2"/>
<comment type="caution">
    <text evidence="3">The sequence shown here is derived from an EMBL/GenBank/DDBJ whole genome shotgun (WGS) entry which is preliminary data.</text>
</comment>
<gene>
    <name evidence="3" type="ORF">HMPREF9380_2242</name>
</gene>
<dbReference type="HOGENOM" id="CLU_930408_0_0_9"/>
<keyword evidence="2" id="KW-0812">Transmembrane</keyword>
<dbReference type="RefSeq" id="WP_004193925.1">
    <property type="nucleotide sequence ID" value="NZ_GL890986.1"/>
</dbReference>
<feature type="compositionally biased region" description="Basic and acidic residues" evidence="1">
    <location>
        <begin position="1"/>
        <end position="18"/>
    </location>
</feature>
<reference evidence="3 4" key="1">
    <citation type="submission" date="2011-03" db="EMBL/GenBank/DDBJ databases">
        <authorList>
            <person name="Muzny D."/>
            <person name="Qin X."/>
            <person name="Deng J."/>
            <person name="Jiang H."/>
            <person name="Liu Y."/>
            <person name="Qu J."/>
            <person name="Song X.-Z."/>
            <person name="Zhang L."/>
            <person name="Thornton R."/>
            <person name="Coyle M."/>
            <person name="Francisco L."/>
            <person name="Jackson L."/>
            <person name="Javaid M."/>
            <person name="Korchina V."/>
            <person name="Kovar C."/>
            <person name="Mata R."/>
            <person name="Mathew T."/>
            <person name="Ngo R."/>
            <person name="Nguyen L."/>
            <person name="Nguyen N."/>
            <person name="Okwuonu G."/>
            <person name="Ongeri F."/>
            <person name="Pham C."/>
            <person name="Simmons D."/>
            <person name="Wilczek-Boney K."/>
            <person name="Hale W."/>
            <person name="Jakkamsetti A."/>
            <person name="Pham P."/>
            <person name="Ruth R."/>
            <person name="San Lucas F."/>
            <person name="Warren J."/>
            <person name="Zhang J."/>
            <person name="Zhao Z."/>
            <person name="Zhou C."/>
            <person name="Zhu D."/>
            <person name="Lee S."/>
            <person name="Bess C."/>
            <person name="Blankenburg K."/>
            <person name="Forbes L."/>
            <person name="Fu Q."/>
            <person name="Gubbala S."/>
            <person name="Hirani K."/>
            <person name="Jayaseelan J.C."/>
            <person name="Lara F."/>
            <person name="Munidasa M."/>
            <person name="Palculict T."/>
            <person name="Patil S."/>
            <person name="Pu L.-L."/>
            <person name="Saada N."/>
            <person name="Tang L."/>
            <person name="Weissenberger G."/>
            <person name="Zhu Y."/>
            <person name="Hemphill L."/>
            <person name="Shang Y."/>
            <person name="Youmans B."/>
            <person name="Ayvaz T."/>
            <person name="Ross M."/>
            <person name="Santibanez J."/>
            <person name="Aqrawi P."/>
            <person name="Gross S."/>
            <person name="Joshi V."/>
            <person name="Fowler G."/>
            <person name="Nazareth L."/>
            <person name="Reid J."/>
            <person name="Worley K."/>
            <person name="Petrosino J."/>
            <person name="Highlander S."/>
            <person name="Gibbs R."/>
        </authorList>
    </citation>
    <scope>NUCLEOTIDE SEQUENCE [LARGE SCALE GENOMIC DNA]</scope>
    <source>
        <strain evidence="3 4">SK49</strain>
    </source>
</reference>
<evidence type="ECO:0000256" key="2">
    <source>
        <dbReference type="SAM" id="Phobius"/>
    </source>
</evidence>
<sequence>MGKRDLEKLRREHKEKFSRTKISSTRNFKAEQALTSNPNLKEETKSIPESNFKEVTKTLDKQNVKNSNRQIYRTESRKLGVSKIKSKSPLFRVVTAVVITVLCVGLIVLFGNRTSFHREKQLIREEPKYSSPNAKALEWEKIDFVNYKIEEIEYKNITVSDFVKRYGLAQRSEEMMVEKDKLLSLTYTLAGGGFALFQFGDFGSGMRLISVNYFTDQKEDLSEEKLSFLKELKPDSEKGISDQEVLEHLGLPNSYYKLGVKGYYSASMEYGILDRTYYHLEFAEGKDGRLHLKNIKTYE</sequence>
<organism evidence="3 4">
    <name type="scientific">Streptococcus sanguinis SK49</name>
    <dbReference type="NCBI Taxonomy" id="888808"/>
    <lineage>
        <taxon>Bacteria</taxon>
        <taxon>Bacillati</taxon>
        <taxon>Bacillota</taxon>
        <taxon>Bacilli</taxon>
        <taxon>Lactobacillales</taxon>
        <taxon>Streptococcaceae</taxon>
        <taxon>Streptococcus</taxon>
    </lineage>
</organism>
<dbReference type="PATRIC" id="fig|888808.3.peg.2200"/>
<keyword evidence="2" id="KW-0472">Membrane</keyword>
<proteinExistence type="predicted"/>
<name>F3V0F2_STRSA</name>